<name>A0A1T4VNB9_9FIRM</name>
<gene>
    <name evidence="2" type="ORF">SAMN02745111_01324</name>
</gene>
<proteinExistence type="predicted"/>
<sequence length="122" mass="13904">MKHFKRIIILSTVLVCLVSMTVSAKAGSYSSTYSMKGGVFSKKWIDPKSKCTVDVFPEIGTPGEDMAVIWANKVFFGWDGDYKWTSSTEPGTVTFKSSRRRKVWLRNFTGIRWEGKVTFSWD</sequence>
<organism evidence="2 3">
    <name type="scientific">Eubacterium uniforme</name>
    <dbReference type="NCBI Taxonomy" id="39495"/>
    <lineage>
        <taxon>Bacteria</taxon>
        <taxon>Bacillati</taxon>
        <taxon>Bacillota</taxon>
        <taxon>Clostridia</taxon>
        <taxon>Eubacteriales</taxon>
        <taxon>Eubacteriaceae</taxon>
        <taxon>Eubacterium</taxon>
    </lineage>
</organism>
<protein>
    <submittedName>
        <fullName evidence="2">Uncharacterized protein</fullName>
    </submittedName>
</protein>
<dbReference type="OrthoDB" id="9868896at2"/>
<dbReference type="RefSeq" id="WP_078766189.1">
    <property type="nucleotide sequence ID" value="NZ_FUXZ01000007.1"/>
</dbReference>
<feature type="signal peptide" evidence="1">
    <location>
        <begin position="1"/>
        <end position="24"/>
    </location>
</feature>
<dbReference type="AlphaFoldDB" id="A0A1T4VNB9"/>
<dbReference type="EMBL" id="FUXZ01000007">
    <property type="protein sequence ID" value="SKA66482.1"/>
    <property type="molecule type" value="Genomic_DNA"/>
</dbReference>
<feature type="chain" id="PRO_5038741955" evidence="1">
    <location>
        <begin position="25"/>
        <end position="122"/>
    </location>
</feature>
<accession>A0A1T4VNB9</accession>
<evidence type="ECO:0000313" key="2">
    <source>
        <dbReference type="EMBL" id="SKA66482.1"/>
    </source>
</evidence>
<dbReference type="STRING" id="39495.SAMN02745111_01324"/>
<reference evidence="2 3" key="1">
    <citation type="submission" date="2017-02" db="EMBL/GenBank/DDBJ databases">
        <authorList>
            <person name="Peterson S.W."/>
        </authorList>
    </citation>
    <scope>NUCLEOTIDE SEQUENCE [LARGE SCALE GENOMIC DNA]</scope>
    <source>
        <strain evidence="2 3">ATCC 35992</strain>
    </source>
</reference>
<dbReference type="Proteomes" id="UP000190814">
    <property type="component" value="Unassembled WGS sequence"/>
</dbReference>
<evidence type="ECO:0000313" key="3">
    <source>
        <dbReference type="Proteomes" id="UP000190814"/>
    </source>
</evidence>
<keyword evidence="1" id="KW-0732">Signal</keyword>
<evidence type="ECO:0000256" key="1">
    <source>
        <dbReference type="SAM" id="SignalP"/>
    </source>
</evidence>
<keyword evidence="3" id="KW-1185">Reference proteome</keyword>